<dbReference type="PANTHER" id="PTHR43298:SF2">
    <property type="entry name" value="FMN_FAD EXPORTER YEEO-RELATED"/>
    <property type="match status" value="1"/>
</dbReference>
<feature type="transmembrane region" description="Helical" evidence="2">
    <location>
        <begin position="313"/>
        <end position="338"/>
    </location>
</feature>
<protein>
    <submittedName>
        <fullName evidence="3">Multidrug transporter MatE</fullName>
    </submittedName>
</protein>
<feature type="transmembrane region" description="Helical" evidence="2">
    <location>
        <begin position="182"/>
        <end position="207"/>
    </location>
</feature>
<keyword evidence="2" id="KW-1133">Transmembrane helix</keyword>
<evidence type="ECO:0000313" key="4">
    <source>
        <dbReference type="Proteomes" id="UP000027219"/>
    </source>
</evidence>
<evidence type="ECO:0000256" key="2">
    <source>
        <dbReference type="SAM" id="Phobius"/>
    </source>
</evidence>
<gene>
    <name evidence="3" type="ORF">VFDL14_21605</name>
</gene>
<keyword evidence="1" id="KW-0813">Transport</keyword>
<evidence type="ECO:0000256" key="1">
    <source>
        <dbReference type="ARBA" id="ARBA00022448"/>
    </source>
</evidence>
<keyword evidence="2" id="KW-0812">Transmembrane</keyword>
<organism evidence="3 4">
    <name type="scientific">Vibrio fortis</name>
    <dbReference type="NCBI Taxonomy" id="212667"/>
    <lineage>
        <taxon>Bacteria</taxon>
        <taxon>Pseudomonadati</taxon>
        <taxon>Pseudomonadota</taxon>
        <taxon>Gammaproteobacteria</taxon>
        <taxon>Vibrionales</taxon>
        <taxon>Vibrionaceae</taxon>
        <taxon>Vibrio</taxon>
    </lineage>
</organism>
<evidence type="ECO:0000313" key="3">
    <source>
        <dbReference type="EMBL" id="KDN27477.1"/>
    </source>
</evidence>
<keyword evidence="4" id="KW-1185">Reference proteome</keyword>
<dbReference type="PANTHER" id="PTHR43298">
    <property type="entry name" value="MULTIDRUG RESISTANCE PROTEIN NORM-RELATED"/>
    <property type="match status" value="1"/>
</dbReference>
<dbReference type="RefSeq" id="WP_032552843.1">
    <property type="nucleotide sequence ID" value="NZ_JFFR01000027.1"/>
</dbReference>
<dbReference type="Pfam" id="PF01554">
    <property type="entry name" value="MatE"/>
    <property type="match status" value="2"/>
</dbReference>
<keyword evidence="2" id="KW-0472">Membrane</keyword>
<feature type="transmembrane region" description="Helical" evidence="2">
    <location>
        <begin position="228"/>
        <end position="250"/>
    </location>
</feature>
<feature type="transmembrane region" description="Helical" evidence="2">
    <location>
        <begin position="90"/>
        <end position="108"/>
    </location>
</feature>
<feature type="transmembrane region" description="Helical" evidence="2">
    <location>
        <begin position="410"/>
        <end position="429"/>
    </location>
</feature>
<dbReference type="GO" id="GO:0042910">
    <property type="term" value="F:xenobiotic transmembrane transporter activity"/>
    <property type="evidence" value="ECO:0007669"/>
    <property type="project" value="InterPro"/>
</dbReference>
<dbReference type="EMBL" id="JFFR01000027">
    <property type="protein sequence ID" value="KDN27477.1"/>
    <property type="molecule type" value="Genomic_DNA"/>
</dbReference>
<dbReference type="OrthoDB" id="9780160at2"/>
<sequence>MKKILALAFPLIISQLISMALVLTDVWMMSRISVSALAAGGLGASIYFFIFLIASSTVGCVANLIAIAYGQRVARPDFGNQQIRLAVKGAVMLSFVMSAVLMSGFWFAPQVLEMAKQPPEVITLAMEYVHALKWVMLPSLLLLVLRGLTSAFGNVRSILIMSIATVILNVPVSYFMTFELGMGLTGLGLGTAIAALVVMIGYTFWVFQRDEFKPFAPWLHLDEYSVKLMAPLLLMGLPIAVAAILEHGLIYGGTLMAGTISIASLALHQILLQCLSFTWNFNFGFSQAAAILVGRDFGAGNIEGIKKTSVQSFILVSLLSLVLCGVFIAWPEAIAAIFQLDDGTDTMSTLLTSVIWVVALCFIVDAWQLLAINLLRGMKIVSMPTVMTAIGYWVFGLPAAWYLMPDYQLAGIWGGIGIGLGVTGILLLVQLMVEIRKQRTLDCSAQLAH</sequence>
<proteinExistence type="predicted"/>
<dbReference type="Proteomes" id="UP000027219">
    <property type="component" value="Unassembled WGS sequence"/>
</dbReference>
<dbReference type="GO" id="GO:0005886">
    <property type="term" value="C:plasma membrane"/>
    <property type="evidence" value="ECO:0007669"/>
    <property type="project" value="TreeGrafter"/>
</dbReference>
<dbReference type="InterPro" id="IPR050222">
    <property type="entry name" value="MATE_MdtK"/>
</dbReference>
<feature type="transmembrane region" description="Helical" evidence="2">
    <location>
        <begin position="44"/>
        <end position="69"/>
    </location>
</feature>
<feature type="transmembrane region" description="Helical" evidence="2">
    <location>
        <begin position="386"/>
        <end position="404"/>
    </location>
</feature>
<dbReference type="NCBIfam" id="TIGR00797">
    <property type="entry name" value="matE"/>
    <property type="match status" value="1"/>
</dbReference>
<feature type="transmembrane region" description="Helical" evidence="2">
    <location>
        <begin position="157"/>
        <end position="176"/>
    </location>
</feature>
<accession>A0A066UNK5</accession>
<dbReference type="GO" id="GO:0015297">
    <property type="term" value="F:antiporter activity"/>
    <property type="evidence" value="ECO:0007669"/>
    <property type="project" value="InterPro"/>
</dbReference>
<dbReference type="InterPro" id="IPR002528">
    <property type="entry name" value="MATE_fam"/>
</dbReference>
<name>A0A066UNK5_9VIBR</name>
<reference evidence="3 4" key="1">
    <citation type="submission" date="2014-02" db="EMBL/GenBank/DDBJ databases">
        <title>Vibrio fortis Dalian14 Genome Sequencing.</title>
        <authorList>
            <person name="Wang Y."/>
            <person name="Song L."/>
            <person name="Liu G."/>
            <person name="Ding J."/>
        </authorList>
    </citation>
    <scope>NUCLEOTIDE SEQUENCE [LARGE SCALE GENOMIC DNA]</scope>
    <source>
        <strain evidence="3 4">Dalian14</strain>
    </source>
</reference>
<dbReference type="STRING" id="212667.VFDL14_21605"/>
<comment type="caution">
    <text evidence="3">The sequence shown here is derived from an EMBL/GenBank/DDBJ whole genome shotgun (WGS) entry which is preliminary data.</text>
</comment>
<dbReference type="AlphaFoldDB" id="A0A066UNK5"/>
<feature type="transmembrane region" description="Helical" evidence="2">
    <location>
        <begin position="128"/>
        <end position="145"/>
    </location>
</feature>
<feature type="transmembrane region" description="Helical" evidence="2">
    <location>
        <begin position="350"/>
        <end position="374"/>
    </location>
</feature>